<feature type="domain" description="Mandelate racemase/muconate lactonizing enzyme C-terminal" evidence="4">
    <location>
        <begin position="139"/>
        <end position="236"/>
    </location>
</feature>
<dbReference type="InterPro" id="IPR046945">
    <property type="entry name" value="RHMD-like"/>
</dbReference>
<evidence type="ECO:0000256" key="1">
    <source>
        <dbReference type="ARBA" id="ARBA00001946"/>
    </source>
</evidence>
<evidence type="ECO:0000256" key="2">
    <source>
        <dbReference type="ARBA" id="ARBA00022723"/>
    </source>
</evidence>
<dbReference type="RefSeq" id="WP_345019299.1">
    <property type="nucleotide sequence ID" value="NZ_BAABDO010000017.1"/>
</dbReference>
<protein>
    <submittedName>
        <fullName evidence="5">Mandelate racemase/muconate lactonizing enzyme family protein</fullName>
    </submittedName>
</protein>
<dbReference type="Proteomes" id="UP001500266">
    <property type="component" value="Unassembled WGS sequence"/>
</dbReference>
<dbReference type="CDD" id="cd03316">
    <property type="entry name" value="MR_like"/>
    <property type="match status" value="1"/>
</dbReference>
<dbReference type="InterPro" id="IPR036849">
    <property type="entry name" value="Enolase-like_C_sf"/>
</dbReference>
<comment type="caution">
    <text evidence="5">The sequence shown here is derived from an EMBL/GenBank/DDBJ whole genome shotgun (WGS) entry which is preliminary data.</text>
</comment>
<dbReference type="SMART" id="SM00922">
    <property type="entry name" value="MR_MLE"/>
    <property type="match status" value="1"/>
</dbReference>
<dbReference type="PROSITE" id="PS00909">
    <property type="entry name" value="MR_MLE_2"/>
    <property type="match status" value="1"/>
</dbReference>
<dbReference type="Pfam" id="PF13378">
    <property type="entry name" value="MR_MLE_C"/>
    <property type="match status" value="1"/>
</dbReference>
<evidence type="ECO:0000313" key="5">
    <source>
        <dbReference type="EMBL" id="GAA4135351.1"/>
    </source>
</evidence>
<accession>A0ABP7YF90</accession>
<sequence length="370" mass="39800">MSAIAEVRSSVHRIPLVRPWGPHTTHIHLVVTRVITDDGRAGTGFSWAPNVGGRAAHALLESDIRDAAIGLPAHPAVAYDRLWWHLHEAGRGGLTTIALAAVDLALWDLRAPAGLAEAVGRRRDAVPVYGSGVNRHYTVDELADQARRWVGRGLPAVKIKVGLADLDEDVARVAAVRRVIGPGVRLMLDANQLWDLPRALRAIEAFRPYDPYWIEEPLPADDVQAYARLREGAPGVPIALGENTHTPWQFRDLLTAGACDILQPNVVRVGGVTPFLRIADLARAFNVPVHPHLLPELSGQLACCLPLPAMVEDVEDASFAALGLLDTAAPPPVRIGDDGLLRPGDGPGLGLRFDADLLKSTRLDDDGGNS</sequence>
<reference evidence="6" key="1">
    <citation type="journal article" date="2019" name="Int. J. Syst. Evol. Microbiol.">
        <title>The Global Catalogue of Microorganisms (GCM) 10K type strain sequencing project: providing services to taxonomists for standard genome sequencing and annotation.</title>
        <authorList>
            <consortium name="The Broad Institute Genomics Platform"/>
            <consortium name="The Broad Institute Genome Sequencing Center for Infectious Disease"/>
            <person name="Wu L."/>
            <person name="Ma J."/>
        </authorList>
    </citation>
    <scope>NUCLEOTIDE SEQUENCE [LARGE SCALE GENOMIC DNA]</scope>
    <source>
        <strain evidence="6">JCM 17316</strain>
    </source>
</reference>
<dbReference type="InterPro" id="IPR013341">
    <property type="entry name" value="Mandelate_racemase_N_dom"/>
</dbReference>
<keyword evidence="3" id="KW-0460">Magnesium</keyword>
<dbReference type="Pfam" id="PF02746">
    <property type="entry name" value="MR_MLE_N"/>
    <property type="match status" value="1"/>
</dbReference>
<keyword evidence="6" id="KW-1185">Reference proteome</keyword>
<dbReference type="InterPro" id="IPR029065">
    <property type="entry name" value="Enolase_C-like"/>
</dbReference>
<evidence type="ECO:0000256" key="3">
    <source>
        <dbReference type="ARBA" id="ARBA00022842"/>
    </source>
</evidence>
<dbReference type="Gene3D" id="3.30.390.10">
    <property type="entry name" value="Enolase-like, N-terminal domain"/>
    <property type="match status" value="1"/>
</dbReference>
<dbReference type="PANTHER" id="PTHR13794:SF58">
    <property type="entry name" value="MITOCHONDRIAL ENOLASE SUPERFAMILY MEMBER 1"/>
    <property type="match status" value="1"/>
</dbReference>
<evidence type="ECO:0000313" key="6">
    <source>
        <dbReference type="Proteomes" id="UP001500266"/>
    </source>
</evidence>
<keyword evidence="2" id="KW-0479">Metal-binding</keyword>
<dbReference type="InterPro" id="IPR018110">
    <property type="entry name" value="Mandel_Rmase/mucon_lact_enz_CS"/>
</dbReference>
<evidence type="ECO:0000259" key="4">
    <source>
        <dbReference type="SMART" id="SM00922"/>
    </source>
</evidence>
<dbReference type="EMBL" id="BAABDO010000017">
    <property type="protein sequence ID" value="GAA4135351.1"/>
    <property type="molecule type" value="Genomic_DNA"/>
</dbReference>
<name>A0ABP7YF90_9ACTN</name>
<dbReference type="SUPFAM" id="SSF51604">
    <property type="entry name" value="Enolase C-terminal domain-like"/>
    <property type="match status" value="1"/>
</dbReference>
<dbReference type="SUPFAM" id="SSF54826">
    <property type="entry name" value="Enolase N-terminal domain-like"/>
    <property type="match status" value="1"/>
</dbReference>
<organism evidence="5 6">
    <name type="scientific">Actinomadura keratinilytica</name>
    <dbReference type="NCBI Taxonomy" id="547461"/>
    <lineage>
        <taxon>Bacteria</taxon>
        <taxon>Bacillati</taxon>
        <taxon>Actinomycetota</taxon>
        <taxon>Actinomycetes</taxon>
        <taxon>Streptosporangiales</taxon>
        <taxon>Thermomonosporaceae</taxon>
        <taxon>Actinomadura</taxon>
    </lineage>
</organism>
<comment type="cofactor">
    <cofactor evidence="1">
        <name>Mg(2+)</name>
        <dbReference type="ChEBI" id="CHEBI:18420"/>
    </cofactor>
</comment>
<dbReference type="InterPro" id="IPR013342">
    <property type="entry name" value="Mandelate_racemase_C"/>
</dbReference>
<proteinExistence type="predicted"/>
<gene>
    <name evidence="5" type="ORF">GCM10022416_17900</name>
</gene>
<dbReference type="InterPro" id="IPR029017">
    <property type="entry name" value="Enolase-like_N"/>
</dbReference>
<dbReference type="PANTHER" id="PTHR13794">
    <property type="entry name" value="ENOLASE SUPERFAMILY, MANDELATE RACEMASE"/>
    <property type="match status" value="1"/>
</dbReference>
<dbReference type="SFLD" id="SFLDS00001">
    <property type="entry name" value="Enolase"/>
    <property type="match status" value="1"/>
</dbReference>
<dbReference type="Gene3D" id="3.20.20.120">
    <property type="entry name" value="Enolase-like C-terminal domain"/>
    <property type="match status" value="1"/>
</dbReference>